<dbReference type="EMBL" id="JAFHKP010000023">
    <property type="protein sequence ID" value="KAG5478809.1"/>
    <property type="molecule type" value="Genomic_DNA"/>
</dbReference>
<organism evidence="1 2">
    <name type="scientific">Leishmania enriettii</name>
    <dbReference type="NCBI Taxonomy" id="5663"/>
    <lineage>
        <taxon>Eukaryota</taxon>
        <taxon>Discoba</taxon>
        <taxon>Euglenozoa</taxon>
        <taxon>Kinetoplastea</taxon>
        <taxon>Metakinetoplastina</taxon>
        <taxon>Trypanosomatida</taxon>
        <taxon>Trypanosomatidae</taxon>
        <taxon>Leishmaniinae</taxon>
        <taxon>Leishmania</taxon>
    </lineage>
</organism>
<evidence type="ECO:0000313" key="2">
    <source>
        <dbReference type="Proteomes" id="UP000674179"/>
    </source>
</evidence>
<protein>
    <submittedName>
        <fullName evidence="1">Uncharacterized protein</fullName>
    </submittedName>
</protein>
<dbReference type="GeneID" id="94172589"/>
<gene>
    <name evidence="1" type="ORF">CUR178_05388</name>
</gene>
<keyword evidence="2" id="KW-1185">Reference proteome</keyword>
<dbReference type="AlphaFoldDB" id="A0A836GTK8"/>
<dbReference type="KEGG" id="lenr:94172589"/>
<dbReference type="RefSeq" id="XP_067692867.1">
    <property type="nucleotide sequence ID" value="XM_067837079.1"/>
</dbReference>
<dbReference type="Proteomes" id="UP000674179">
    <property type="component" value="Chromosome 23"/>
</dbReference>
<name>A0A836GTK8_LEIEN</name>
<evidence type="ECO:0000313" key="1">
    <source>
        <dbReference type="EMBL" id="KAG5478809.1"/>
    </source>
</evidence>
<comment type="caution">
    <text evidence="1">The sequence shown here is derived from an EMBL/GenBank/DDBJ whole genome shotgun (WGS) entry which is preliminary data.</text>
</comment>
<sequence>MRNAETETATAASSAAAAVLAVLGNRTDEPAYPIAALVREVEWRAARHRRRVRVEAMTRGPRVYLAQVRDSYRTHEIYHDYHAARQLLYAAPLPLLPVASGESEAAVTALLSDMDEDGVPARMHAAVEAARIAVARQMSSGHCRGE</sequence>
<reference evidence="1 2" key="1">
    <citation type="submission" date="2021-02" db="EMBL/GenBank/DDBJ databases">
        <title>Leishmania (Mundinia) enrietti genome sequencing and assembly.</title>
        <authorList>
            <person name="Almutairi H."/>
            <person name="Gatherer D."/>
        </authorList>
    </citation>
    <scope>NUCLEOTIDE SEQUENCE [LARGE SCALE GENOMIC DNA]</scope>
    <source>
        <strain evidence="1">CUR178</strain>
    </source>
</reference>
<proteinExistence type="predicted"/>
<accession>A0A836GTK8</accession>